<gene>
    <name evidence="1" type="ORF">LX97_00656</name>
</gene>
<comment type="caution">
    <text evidence="1">The sequence shown here is derived from an EMBL/GenBank/DDBJ whole genome shotgun (WGS) entry which is preliminary data.</text>
</comment>
<dbReference type="EMBL" id="QKZR01000001">
    <property type="protein sequence ID" value="PZX43655.1"/>
    <property type="molecule type" value="Genomic_DNA"/>
</dbReference>
<dbReference type="RefSeq" id="WP_015361475.1">
    <property type="nucleotide sequence ID" value="NZ_QKZR01000001.1"/>
</dbReference>
<evidence type="ECO:0000313" key="1">
    <source>
        <dbReference type="EMBL" id="PZX43655.1"/>
    </source>
</evidence>
<keyword evidence="2" id="KW-1185">Reference proteome</keyword>
<sequence length="268" mass="31052">MGIDVNKLRSKEVLTKFDQNATIEKLEQIPEKLIQFSASSTIKYCLNKKFRAKSEPSARVLNNWIEKGLVQVSPDDKGKIKRFDKIESIWINIIIELRSFGVSIPSLLRTRKILFDYLLGEFSLIKFQFLNAILLESQVLIVYKDGGARILSSKNYQAIALKSQLLPHIRLDLDLFIKPEYPNNTLDKISLLSLPFDSIEKIKLLFFLRTGDYQFLKVKITENDIRYIEHYDMLLQSDDVIQSIENWSFSEILVSIDEENSTIINGKK</sequence>
<dbReference type="Proteomes" id="UP000248584">
    <property type="component" value="Unassembled WGS sequence"/>
</dbReference>
<evidence type="ECO:0000313" key="2">
    <source>
        <dbReference type="Proteomes" id="UP000248584"/>
    </source>
</evidence>
<proteinExistence type="predicted"/>
<organism evidence="1 2">
    <name type="scientific">Nonlabens dokdonensis</name>
    <dbReference type="NCBI Taxonomy" id="328515"/>
    <lineage>
        <taxon>Bacteria</taxon>
        <taxon>Pseudomonadati</taxon>
        <taxon>Bacteroidota</taxon>
        <taxon>Flavobacteriia</taxon>
        <taxon>Flavobacteriales</taxon>
        <taxon>Flavobacteriaceae</taxon>
        <taxon>Nonlabens</taxon>
    </lineage>
</organism>
<name>A0ABX5Q0R5_9FLAO</name>
<reference evidence="1 2" key="1">
    <citation type="submission" date="2018-06" db="EMBL/GenBank/DDBJ databases">
        <title>Genomic Encyclopedia of Archaeal and Bacterial Type Strains, Phase II (KMG-II): from individual species to whole genera.</title>
        <authorList>
            <person name="Goeker M."/>
        </authorList>
    </citation>
    <scope>NUCLEOTIDE SEQUENCE [LARGE SCALE GENOMIC DNA]</scope>
    <source>
        <strain evidence="1 2">DSM 17205</strain>
    </source>
</reference>
<accession>A0ABX5Q0R5</accession>
<protein>
    <submittedName>
        <fullName evidence="1">Uncharacterized protein</fullName>
    </submittedName>
</protein>